<dbReference type="GO" id="GO:0016020">
    <property type="term" value="C:membrane"/>
    <property type="evidence" value="ECO:0007669"/>
    <property type="project" value="UniProtKB-SubCell"/>
</dbReference>
<evidence type="ECO:0000256" key="4">
    <source>
        <dbReference type="ARBA" id="ARBA00022989"/>
    </source>
</evidence>
<dbReference type="PANTHER" id="PTHR22911:SF6">
    <property type="entry name" value="SOLUTE CARRIER FAMILY 35 MEMBER G1"/>
    <property type="match status" value="1"/>
</dbReference>
<feature type="transmembrane region" description="Helical" evidence="6">
    <location>
        <begin position="181"/>
        <end position="203"/>
    </location>
</feature>
<feature type="transmembrane region" description="Helical" evidence="6">
    <location>
        <begin position="38"/>
        <end position="61"/>
    </location>
</feature>
<keyword evidence="5 6" id="KW-0472">Membrane</keyword>
<feature type="transmembrane region" description="Helical" evidence="6">
    <location>
        <begin position="209"/>
        <end position="230"/>
    </location>
</feature>
<evidence type="ECO:0000313" key="8">
    <source>
        <dbReference type="EMBL" id="QYZ71301.1"/>
    </source>
</evidence>
<name>A0A8G0ZYH0_9RHOB</name>
<feature type="transmembrane region" description="Helical" evidence="6">
    <location>
        <begin position="237"/>
        <end position="257"/>
    </location>
</feature>
<evidence type="ECO:0000256" key="3">
    <source>
        <dbReference type="ARBA" id="ARBA00022692"/>
    </source>
</evidence>
<feature type="transmembrane region" description="Helical" evidence="6">
    <location>
        <begin position="125"/>
        <end position="145"/>
    </location>
</feature>
<evidence type="ECO:0000256" key="1">
    <source>
        <dbReference type="ARBA" id="ARBA00004141"/>
    </source>
</evidence>
<feature type="domain" description="EamA" evidence="7">
    <location>
        <begin position="152"/>
        <end position="278"/>
    </location>
</feature>
<dbReference type="Proteomes" id="UP000826300">
    <property type="component" value="Chromosome"/>
</dbReference>
<dbReference type="SUPFAM" id="SSF103481">
    <property type="entry name" value="Multidrug resistance efflux transporter EmrE"/>
    <property type="match status" value="2"/>
</dbReference>
<dbReference type="InterPro" id="IPR000620">
    <property type="entry name" value="EamA_dom"/>
</dbReference>
<protein>
    <submittedName>
        <fullName evidence="8">DMT family transporter</fullName>
    </submittedName>
</protein>
<dbReference type="KEGG" id="nsm:JO391_07290"/>
<evidence type="ECO:0000256" key="5">
    <source>
        <dbReference type="ARBA" id="ARBA00023136"/>
    </source>
</evidence>
<feature type="transmembrane region" description="Helical" evidence="6">
    <location>
        <begin position="12"/>
        <end position="32"/>
    </location>
</feature>
<dbReference type="AlphaFoldDB" id="A0A8G0ZYH0"/>
<dbReference type="RefSeq" id="WP_220663760.1">
    <property type="nucleotide sequence ID" value="NZ_CP069370.1"/>
</dbReference>
<feature type="transmembrane region" description="Helical" evidence="6">
    <location>
        <begin position="101"/>
        <end position="118"/>
    </location>
</feature>
<dbReference type="Pfam" id="PF00892">
    <property type="entry name" value="EamA"/>
    <property type="match status" value="2"/>
</dbReference>
<dbReference type="InterPro" id="IPR037185">
    <property type="entry name" value="EmrE-like"/>
</dbReference>
<feature type="domain" description="EamA" evidence="7">
    <location>
        <begin position="11"/>
        <end position="141"/>
    </location>
</feature>
<keyword evidence="9" id="KW-1185">Reference proteome</keyword>
<comment type="similarity">
    <text evidence="2">Belongs to the drug/metabolite transporter (DMT) superfamily. 10 TMS drug/metabolite exporter (DME) (TC 2.A.7.3) family.</text>
</comment>
<evidence type="ECO:0000259" key="7">
    <source>
        <dbReference type="Pfam" id="PF00892"/>
    </source>
</evidence>
<comment type="subcellular location">
    <subcellularLocation>
        <location evidence="1">Membrane</location>
        <topology evidence="1">Multi-pass membrane protein</topology>
    </subcellularLocation>
</comment>
<evidence type="ECO:0000313" key="9">
    <source>
        <dbReference type="Proteomes" id="UP000826300"/>
    </source>
</evidence>
<evidence type="ECO:0000256" key="6">
    <source>
        <dbReference type="SAM" id="Phobius"/>
    </source>
</evidence>
<dbReference type="EMBL" id="CP069370">
    <property type="protein sequence ID" value="QYZ71301.1"/>
    <property type="molecule type" value="Genomic_DNA"/>
</dbReference>
<feature type="transmembrane region" description="Helical" evidence="6">
    <location>
        <begin position="73"/>
        <end position="95"/>
    </location>
</feature>
<feature type="transmembrane region" description="Helical" evidence="6">
    <location>
        <begin position="151"/>
        <end position="169"/>
    </location>
</feature>
<feature type="transmembrane region" description="Helical" evidence="6">
    <location>
        <begin position="263"/>
        <end position="280"/>
    </location>
</feature>
<reference evidence="8" key="1">
    <citation type="submission" date="2021-02" db="EMBL/GenBank/DDBJ databases">
        <title>Rhodobacter shimadae sp. nov., an aerobic anoxygenic phototrophic bacterium isolated from a hot spring.</title>
        <authorList>
            <person name="Muramatsu S."/>
            <person name="Haruta S."/>
            <person name="Hirose S."/>
            <person name="Hanada S."/>
        </authorList>
    </citation>
    <scope>NUCLEOTIDE SEQUENCE</scope>
    <source>
        <strain evidence="8">N10</strain>
    </source>
</reference>
<accession>A0A8G0ZYH0</accession>
<dbReference type="PANTHER" id="PTHR22911">
    <property type="entry name" value="ACYL-MALONYL CONDENSING ENZYME-RELATED"/>
    <property type="match status" value="1"/>
</dbReference>
<keyword evidence="4 6" id="KW-1133">Transmembrane helix</keyword>
<gene>
    <name evidence="8" type="ORF">JO391_07290</name>
</gene>
<sequence length="288" mass="29710">MTATTDRPIAGIAWSLVAGLLTVATNALIHAVGPAVPAVQAAFIRFALGALVLAPVLVLVVRRGLPEGVARPLALRAVVHALAVAAWFYALARLTPAESTAIGYLFPVAMMAGGVIFLGERLTRVRLWAVIIALAGAVVILRPGFAPISAAHLSMVAAALIFAVSYLIAKVLVRRLEPMVVVALLSASVALCLLPFAALAWIPVGGRDLALIAASAATATIGQLCMTRALKLAPVAVLQPVAFFQIIWATAATVMIFDEPVNAAVLVGAAMIVAAVAWAARVEAQARS</sequence>
<proteinExistence type="inferred from homology"/>
<organism evidence="8 9">
    <name type="scientific">Neotabrizicola shimadae</name>
    <dbReference type="NCBI Taxonomy" id="2807096"/>
    <lineage>
        <taxon>Bacteria</taxon>
        <taxon>Pseudomonadati</taxon>
        <taxon>Pseudomonadota</taxon>
        <taxon>Alphaproteobacteria</taxon>
        <taxon>Rhodobacterales</taxon>
        <taxon>Paracoccaceae</taxon>
        <taxon>Neotabrizicola</taxon>
    </lineage>
</organism>
<evidence type="ECO:0000256" key="2">
    <source>
        <dbReference type="ARBA" id="ARBA00009853"/>
    </source>
</evidence>
<keyword evidence="3 6" id="KW-0812">Transmembrane</keyword>